<reference evidence="2" key="1">
    <citation type="journal article" date="2014" name="Int. J. Syst. Evol. Microbiol.">
        <title>Complete genome sequence of Corynebacterium casei LMG S-19264T (=DSM 44701T), isolated from a smear-ripened cheese.</title>
        <authorList>
            <consortium name="US DOE Joint Genome Institute (JGI-PGF)"/>
            <person name="Walter F."/>
            <person name="Albersmeier A."/>
            <person name="Kalinowski J."/>
            <person name="Ruckert C."/>
        </authorList>
    </citation>
    <scope>NUCLEOTIDE SEQUENCE</scope>
    <source>
        <strain evidence="2">CGMCC 1.12987</strain>
    </source>
</reference>
<evidence type="ECO:0000313" key="3">
    <source>
        <dbReference type="Proteomes" id="UP000644756"/>
    </source>
</evidence>
<name>A0A917FY12_9BACL</name>
<evidence type="ECO:0000256" key="1">
    <source>
        <dbReference type="SAM" id="Phobius"/>
    </source>
</evidence>
<accession>A0A917FY12</accession>
<reference evidence="2" key="2">
    <citation type="submission" date="2020-09" db="EMBL/GenBank/DDBJ databases">
        <authorList>
            <person name="Sun Q."/>
            <person name="Zhou Y."/>
        </authorList>
    </citation>
    <scope>NUCLEOTIDE SEQUENCE</scope>
    <source>
        <strain evidence="2">CGMCC 1.12987</strain>
    </source>
</reference>
<feature type="transmembrane region" description="Helical" evidence="1">
    <location>
        <begin position="6"/>
        <end position="26"/>
    </location>
</feature>
<dbReference type="Proteomes" id="UP000644756">
    <property type="component" value="Unassembled WGS sequence"/>
</dbReference>
<feature type="transmembrane region" description="Helical" evidence="1">
    <location>
        <begin position="38"/>
        <end position="58"/>
    </location>
</feature>
<dbReference type="EMBL" id="BMGR01000011">
    <property type="protein sequence ID" value="GGG13428.1"/>
    <property type="molecule type" value="Genomic_DNA"/>
</dbReference>
<keyword evidence="1" id="KW-1133">Transmembrane helix</keyword>
<keyword evidence="1" id="KW-0812">Transmembrane</keyword>
<organism evidence="2 3">
    <name type="scientific">Paenibacillus abyssi</name>
    <dbReference type="NCBI Taxonomy" id="1340531"/>
    <lineage>
        <taxon>Bacteria</taxon>
        <taxon>Bacillati</taxon>
        <taxon>Bacillota</taxon>
        <taxon>Bacilli</taxon>
        <taxon>Bacillales</taxon>
        <taxon>Paenibacillaceae</taxon>
        <taxon>Paenibacillus</taxon>
    </lineage>
</organism>
<protein>
    <submittedName>
        <fullName evidence="2">Uncharacterized protein</fullName>
    </submittedName>
</protein>
<gene>
    <name evidence="2" type="ORF">GCM10010916_32940</name>
</gene>
<evidence type="ECO:0000313" key="2">
    <source>
        <dbReference type="EMBL" id="GGG13428.1"/>
    </source>
</evidence>
<dbReference type="AlphaFoldDB" id="A0A917FY12"/>
<sequence length="66" mass="7459">MIQTITNYGFVILGSIWGTVYTGSLIPKLWQQKNYRGAIGMTVLACCTLILPTLMTWYGQSHYNNL</sequence>
<proteinExistence type="predicted"/>
<comment type="caution">
    <text evidence="2">The sequence shown here is derived from an EMBL/GenBank/DDBJ whole genome shotgun (WGS) entry which is preliminary data.</text>
</comment>
<keyword evidence="1" id="KW-0472">Membrane</keyword>
<keyword evidence="3" id="KW-1185">Reference proteome</keyword>